<gene>
    <name evidence="2" type="ORF">ADU59_24360</name>
</gene>
<proteinExistence type="predicted"/>
<sequence>MTYELLKASKMSAERGNRKMLVFLIEMALLEAELSLSTGLDTKRPHPARIPQIPRSGSTRIAIRNT</sequence>
<accession>A0A1C7NV33</accession>
<dbReference type="Proteomes" id="UP000093111">
    <property type="component" value="Unassembled WGS sequence"/>
</dbReference>
<dbReference type="AlphaFoldDB" id="A0A1C7NV33"/>
<feature type="region of interest" description="Disordered" evidence="1">
    <location>
        <begin position="40"/>
        <end position="66"/>
    </location>
</feature>
<organism evidence="2 3">
    <name type="scientific">Pararhizobium polonicum</name>
    <dbReference type="NCBI Taxonomy" id="1612624"/>
    <lineage>
        <taxon>Bacteria</taxon>
        <taxon>Pseudomonadati</taxon>
        <taxon>Pseudomonadota</taxon>
        <taxon>Alphaproteobacteria</taxon>
        <taxon>Hyphomicrobiales</taxon>
        <taxon>Rhizobiaceae</taxon>
        <taxon>Rhizobium/Agrobacterium group</taxon>
        <taxon>Pararhizobium</taxon>
    </lineage>
</organism>
<reference evidence="2 3" key="1">
    <citation type="journal article" date="2016" name="Syst. Appl. Microbiol.">
        <title>Pararhizobium polonicum sp. nov. isolated from tumors on stone fruit rootstocks.</title>
        <authorList>
            <person name="Pulawska J."/>
            <person name="Kuzmanovic N."/>
            <person name="Willems A."/>
            <person name="Pothier J.F."/>
        </authorList>
    </citation>
    <scope>NUCLEOTIDE SEQUENCE [LARGE SCALE GENOMIC DNA]</scope>
    <source>
        <strain evidence="2 3">F5.1</strain>
    </source>
</reference>
<evidence type="ECO:0000256" key="1">
    <source>
        <dbReference type="SAM" id="MobiDB-lite"/>
    </source>
</evidence>
<comment type="caution">
    <text evidence="2">The sequence shown here is derived from an EMBL/GenBank/DDBJ whole genome shotgun (WGS) entry which is preliminary data.</text>
</comment>
<feature type="compositionally biased region" description="Polar residues" evidence="1">
    <location>
        <begin position="55"/>
        <end position="66"/>
    </location>
</feature>
<dbReference type="EMBL" id="LGLV01000017">
    <property type="protein sequence ID" value="OBZ92863.1"/>
    <property type="molecule type" value="Genomic_DNA"/>
</dbReference>
<protein>
    <submittedName>
        <fullName evidence="2">Uncharacterized protein</fullName>
    </submittedName>
</protein>
<evidence type="ECO:0000313" key="2">
    <source>
        <dbReference type="EMBL" id="OBZ92863.1"/>
    </source>
</evidence>
<evidence type="ECO:0000313" key="3">
    <source>
        <dbReference type="Proteomes" id="UP000093111"/>
    </source>
</evidence>
<name>A0A1C7NV33_9HYPH</name>
<keyword evidence="3" id="KW-1185">Reference proteome</keyword>